<dbReference type="OrthoDB" id="2370461at2"/>
<dbReference type="GO" id="GO:0015074">
    <property type="term" value="P:DNA integration"/>
    <property type="evidence" value="ECO:0007669"/>
    <property type="project" value="InterPro"/>
</dbReference>
<evidence type="ECO:0000259" key="1">
    <source>
        <dbReference type="PROSITE" id="PS50994"/>
    </source>
</evidence>
<evidence type="ECO:0000313" key="2">
    <source>
        <dbReference type="EMBL" id="TLP90352.1"/>
    </source>
</evidence>
<gene>
    <name evidence="2" type="ORF">FEF26_15440</name>
</gene>
<evidence type="ECO:0000313" key="3">
    <source>
        <dbReference type="Proteomes" id="UP000310458"/>
    </source>
</evidence>
<dbReference type="InterPro" id="IPR001584">
    <property type="entry name" value="Integrase_cat-core"/>
</dbReference>
<dbReference type="Gene3D" id="3.30.420.10">
    <property type="entry name" value="Ribonuclease H-like superfamily/Ribonuclease H"/>
    <property type="match status" value="1"/>
</dbReference>
<dbReference type="EMBL" id="VAVZ01000100">
    <property type="protein sequence ID" value="TLP90352.1"/>
    <property type="molecule type" value="Genomic_DNA"/>
</dbReference>
<keyword evidence="3" id="KW-1185">Reference proteome</keyword>
<organism evidence="2 3">
    <name type="scientific">Nesterenkonia salmonea</name>
    <dbReference type="NCBI Taxonomy" id="1804987"/>
    <lineage>
        <taxon>Bacteria</taxon>
        <taxon>Bacillati</taxon>
        <taxon>Actinomycetota</taxon>
        <taxon>Actinomycetes</taxon>
        <taxon>Micrococcales</taxon>
        <taxon>Micrococcaceae</taxon>
        <taxon>Nesterenkonia</taxon>
    </lineage>
</organism>
<dbReference type="InterPro" id="IPR012337">
    <property type="entry name" value="RNaseH-like_sf"/>
</dbReference>
<comment type="caution">
    <text evidence="2">The sequence shown here is derived from an EMBL/GenBank/DDBJ whole genome shotgun (WGS) entry which is preliminary data.</text>
</comment>
<accession>A0A5R9B2X4</accession>
<dbReference type="SUPFAM" id="SSF53098">
    <property type="entry name" value="Ribonuclease H-like"/>
    <property type="match status" value="1"/>
</dbReference>
<dbReference type="GO" id="GO:0003676">
    <property type="term" value="F:nucleic acid binding"/>
    <property type="evidence" value="ECO:0007669"/>
    <property type="project" value="InterPro"/>
</dbReference>
<proteinExistence type="predicted"/>
<dbReference type="InterPro" id="IPR036397">
    <property type="entry name" value="RNaseH_sf"/>
</dbReference>
<name>A0A5R9B2X4_9MICC</name>
<dbReference type="PROSITE" id="PS50994">
    <property type="entry name" value="INTEGRASE"/>
    <property type="match status" value="1"/>
</dbReference>
<feature type="domain" description="Integrase catalytic" evidence="1">
    <location>
        <begin position="166"/>
        <end position="346"/>
    </location>
</feature>
<protein>
    <submittedName>
        <fullName evidence="2">Transposase family protein</fullName>
    </submittedName>
</protein>
<dbReference type="Pfam" id="PF00665">
    <property type="entry name" value="rve"/>
    <property type="match status" value="1"/>
</dbReference>
<dbReference type="AlphaFoldDB" id="A0A5R9B2X4"/>
<reference evidence="2 3" key="1">
    <citation type="submission" date="2019-05" db="EMBL/GenBank/DDBJ databases">
        <title>Nesterenkonia sp. GY074 isolated from the Southern Atlantic Ocean.</title>
        <authorList>
            <person name="Zhang G."/>
        </authorList>
    </citation>
    <scope>NUCLEOTIDE SEQUENCE [LARGE SCALE GENOMIC DNA]</scope>
    <source>
        <strain evidence="2 3">GY074</strain>
    </source>
</reference>
<sequence>MELSMAARRQVAQRLAIKYQKATKAEKKAILDDLCQVNGWHRDHARKVLRQTTAGPPTPRKPRAPAVKYTEEVIDALRFCWAVLDGPTGKRLAPALPGLVESLRRHGELHINDQTAALLISMSPATIDRRLAPDRAAMATTRGNSLTKPGSLLKSQIPMRTWSDWDNSSPGFLEVDLVGHDGGDLNGEFCYTLTCTDIATGWTENRTIRNKAAKWVFTALIELQAQFPFPILGIDSDNGSEFINHHLLRWCTEAQITFTRSRPNNKNDGAHVEQKNWATARRIAGYWRYETPSEMRLLNQIWAIHSPLLNLFTPSQKLLTKTRTGAKTAKTYDTAMTPYQRLQQRARMYPEALDTKDEKILKEKFTRTNPAELRREIGTRQAELLTKVRRKNITQRNKRNAAYLNRAKLNESTTHTSRAS</sequence>
<dbReference type="Proteomes" id="UP000310458">
    <property type="component" value="Unassembled WGS sequence"/>
</dbReference>